<organism evidence="6 7">
    <name type="scientific">Knoellia sinensis KCTC 19936</name>
    <dbReference type="NCBI Taxonomy" id="1385520"/>
    <lineage>
        <taxon>Bacteria</taxon>
        <taxon>Bacillati</taxon>
        <taxon>Actinomycetota</taxon>
        <taxon>Actinomycetes</taxon>
        <taxon>Micrococcales</taxon>
        <taxon>Intrasporangiaceae</taxon>
        <taxon>Knoellia</taxon>
    </lineage>
</organism>
<evidence type="ECO:0000256" key="4">
    <source>
        <dbReference type="ARBA" id="ARBA00023235"/>
    </source>
</evidence>
<dbReference type="STRING" id="1385520.N802_19465"/>
<reference evidence="6 7" key="1">
    <citation type="submission" date="2013-08" db="EMBL/GenBank/DDBJ databases">
        <title>The genome sequence of Knoellia sinensis.</title>
        <authorList>
            <person name="Zhu W."/>
            <person name="Wang G."/>
        </authorList>
    </citation>
    <scope>NUCLEOTIDE SEQUENCE [LARGE SCALE GENOMIC DNA]</scope>
    <source>
        <strain evidence="6 7">KCTC 19936</strain>
    </source>
</reference>
<dbReference type="PANTHER" id="PTHR43588:SF1">
    <property type="entry name" value="COBALT-PRECORRIN-8 METHYLMUTASE"/>
    <property type="match status" value="1"/>
</dbReference>
<dbReference type="GO" id="GO:0009236">
    <property type="term" value="P:cobalamin biosynthetic process"/>
    <property type="evidence" value="ECO:0007669"/>
    <property type="project" value="UniProtKB-UniPathway"/>
</dbReference>
<dbReference type="OrthoDB" id="9780708at2"/>
<evidence type="ECO:0000256" key="2">
    <source>
        <dbReference type="ARBA" id="ARBA00009774"/>
    </source>
</evidence>
<comment type="pathway">
    <text evidence="1">Cofactor biosynthesis; adenosylcobalamin biosynthesis.</text>
</comment>
<dbReference type="EC" id="5.4.99.61" evidence="6"/>
<sequence length="223" mass="23082">MSEPAAPTRRYDYVTDGQEIYRRSFAMIRGESDLTGLPPDLHTVATRVIHAAGDVRITAEIAAHPDVVGAARAALGAGAPIITDSLMLASGVTRRRLPADNEVVCTLRDPRVADLATAWDTTRAAAAVSLWGDRLEGAVVAIGNAPTALFHLLELILDGGPRPAAIVGMPVGFVGSAESKVALAGHDLGDGSQVPWLVVHGRRGGSAMAAAALNALATEDELA</sequence>
<proteinExistence type="inferred from homology"/>
<dbReference type="GO" id="GO:0016993">
    <property type="term" value="F:precorrin-8X methylmutase activity"/>
    <property type="evidence" value="ECO:0007669"/>
    <property type="project" value="UniProtKB-EC"/>
</dbReference>
<dbReference type="UniPathway" id="UPA00148"/>
<comment type="similarity">
    <text evidence="2">Belongs to the CobH/CbiC family.</text>
</comment>
<dbReference type="Proteomes" id="UP000030002">
    <property type="component" value="Unassembled WGS sequence"/>
</dbReference>
<evidence type="ECO:0000256" key="3">
    <source>
        <dbReference type="ARBA" id="ARBA00022573"/>
    </source>
</evidence>
<evidence type="ECO:0000313" key="6">
    <source>
        <dbReference type="EMBL" id="KGN31934.1"/>
    </source>
</evidence>
<name>A0A0A0J5B3_9MICO</name>
<feature type="domain" description="Cobalamin biosynthesis precorrin-8X methylmutase CobH/CbiC" evidence="5">
    <location>
        <begin position="19"/>
        <end position="218"/>
    </location>
</feature>
<dbReference type="PANTHER" id="PTHR43588">
    <property type="entry name" value="COBALT-PRECORRIN-8 METHYLMUTASE"/>
    <property type="match status" value="1"/>
</dbReference>
<protein>
    <submittedName>
        <fullName evidence="6">Precorrin-8X methylmutase</fullName>
        <ecNumber evidence="6">5.4.99.61</ecNumber>
    </submittedName>
</protein>
<comment type="caution">
    <text evidence="6">The sequence shown here is derived from an EMBL/GenBank/DDBJ whole genome shotgun (WGS) entry which is preliminary data.</text>
</comment>
<dbReference type="AlphaFoldDB" id="A0A0A0J5B3"/>
<gene>
    <name evidence="6" type="primary">cobH</name>
    <name evidence="6" type="ORF">N802_19465</name>
</gene>
<dbReference type="RefSeq" id="WP_035916827.1">
    <property type="nucleotide sequence ID" value="NZ_AVPJ01000009.1"/>
</dbReference>
<evidence type="ECO:0000259" key="5">
    <source>
        <dbReference type="Pfam" id="PF02570"/>
    </source>
</evidence>
<dbReference type="SUPFAM" id="SSF63965">
    <property type="entry name" value="Precorrin-8X methylmutase CbiC/CobH"/>
    <property type="match status" value="1"/>
</dbReference>
<accession>A0A0A0J5B3</accession>
<evidence type="ECO:0000313" key="7">
    <source>
        <dbReference type="Proteomes" id="UP000030002"/>
    </source>
</evidence>
<dbReference type="Pfam" id="PF02570">
    <property type="entry name" value="CbiC"/>
    <property type="match status" value="1"/>
</dbReference>
<evidence type="ECO:0000256" key="1">
    <source>
        <dbReference type="ARBA" id="ARBA00004953"/>
    </source>
</evidence>
<dbReference type="Gene3D" id="3.40.50.10230">
    <property type="entry name" value="Cobalamin biosynthesis CobH/CbiC, precorrin-8X methylmutase"/>
    <property type="match status" value="1"/>
</dbReference>
<keyword evidence="7" id="KW-1185">Reference proteome</keyword>
<keyword evidence="4 6" id="KW-0413">Isomerase</keyword>
<dbReference type="EMBL" id="AVPJ01000009">
    <property type="protein sequence ID" value="KGN31934.1"/>
    <property type="molecule type" value="Genomic_DNA"/>
</dbReference>
<dbReference type="NCBIfam" id="NF006136">
    <property type="entry name" value="PRK08285.1"/>
    <property type="match status" value="1"/>
</dbReference>
<keyword evidence="3" id="KW-0169">Cobalamin biosynthesis</keyword>
<dbReference type="eggNOG" id="COG2082">
    <property type="taxonomic scope" value="Bacteria"/>
</dbReference>
<dbReference type="InterPro" id="IPR036588">
    <property type="entry name" value="CobH/CbiC_sf"/>
</dbReference>
<dbReference type="InterPro" id="IPR003722">
    <property type="entry name" value="Cbl_synth_CobH/CbiC"/>
</dbReference>